<dbReference type="Proteomes" id="UP000195897">
    <property type="component" value="Unassembled WGS sequence"/>
</dbReference>
<dbReference type="Gene3D" id="1.10.443.10">
    <property type="entry name" value="Intergrase catalytic core"/>
    <property type="match status" value="1"/>
</dbReference>
<organism evidence="9 10">
    <name type="scientific">Butyricicoccus pullicaecorum</name>
    <dbReference type="NCBI Taxonomy" id="501571"/>
    <lineage>
        <taxon>Bacteria</taxon>
        <taxon>Bacillati</taxon>
        <taxon>Bacillota</taxon>
        <taxon>Clostridia</taxon>
        <taxon>Eubacteriales</taxon>
        <taxon>Butyricicoccaceae</taxon>
        <taxon>Butyricicoccus</taxon>
    </lineage>
</organism>
<proteinExistence type="inferred from homology"/>
<dbReference type="PANTHER" id="PTHR30349:SF64">
    <property type="entry name" value="PROPHAGE INTEGRASE INTD-RELATED"/>
    <property type="match status" value="1"/>
</dbReference>
<feature type="domain" description="Tyr recombinase" evidence="7">
    <location>
        <begin position="131"/>
        <end position="312"/>
    </location>
</feature>
<dbReference type="PROSITE" id="PS51898">
    <property type="entry name" value="TYR_RECOMBINASE"/>
    <property type="match status" value="1"/>
</dbReference>
<evidence type="ECO:0000259" key="8">
    <source>
        <dbReference type="PROSITE" id="PS51900"/>
    </source>
</evidence>
<sequence length="320" mass="37446">MIYVGFLVTYVYPSIVKYKRRKIMKISTAIREYLIEIEVRKFTPKTIRSYRNNLNLFLRFCEEEAHTQEVEDLSLAVVRQFSLYMSSKGRKGSYINGLLKVVKSFIQYCFDEGYGGFNTKKNFKWCKQDKAVIRAFTPAHVRSMLQSCKGYDFIHVRDTAVLTALFETGIRCWELCCIQKSDIHEDFIIINGKNHKQRVVPITPILRKAFMKYDIVSVEYFALKNTDDYYFLSFHGRQLTNSAVEHIIKRYGTGIEGIRVSPHTCRHFFAQQQIKMGTDLYTISRLLGHENIQITQTYLNSLRDNDIIQIAKQNSVLMNL</sequence>
<gene>
    <name evidence="9" type="ORF">B5F17_08240</name>
</gene>
<dbReference type="AlphaFoldDB" id="A0A1Y4L7E3"/>
<evidence type="ECO:0000256" key="3">
    <source>
        <dbReference type="ARBA" id="ARBA00022908"/>
    </source>
</evidence>
<evidence type="ECO:0000259" key="7">
    <source>
        <dbReference type="PROSITE" id="PS51898"/>
    </source>
</evidence>
<dbReference type="InterPro" id="IPR004107">
    <property type="entry name" value="Integrase_SAM-like_N"/>
</dbReference>
<evidence type="ECO:0000313" key="10">
    <source>
        <dbReference type="Proteomes" id="UP000195897"/>
    </source>
</evidence>
<evidence type="ECO:0000256" key="6">
    <source>
        <dbReference type="PROSITE-ProRule" id="PRU01248"/>
    </source>
</evidence>
<dbReference type="InterPro" id="IPR010998">
    <property type="entry name" value="Integrase_recombinase_N"/>
</dbReference>
<dbReference type="EMBL" id="NFKK01000008">
    <property type="protein sequence ID" value="OUP52683.1"/>
    <property type="molecule type" value="Genomic_DNA"/>
</dbReference>
<keyword evidence="3" id="KW-0229">DNA integration</keyword>
<accession>A0A1Y4L7E3</accession>
<dbReference type="PANTHER" id="PTHR30349">
    <property type="entry name" value="PHAGE INTEGRASE-RELATED"/>
    <property type="match status" value="1"/>
</dbReference>
<evidence type="ECO:0000256" key="2">
    <source>
        <dbReference type="ARBA" id="ARBA00008857"/>
    </source>
</evidence>
<feature type="domain" description="Core-binding (CB)" evidence="8">
    <location>
        <begin position="24"/>
        <end position="110"/>
    </location>
</feature>
<evidence type="ECO:0000313" key="9">
    <source>
        <dbReference type="EMBL" id="OUP52683.1"/>
    </source>
</evidence>
<name>A0A1Y4L7E3_9FIRM</name>
<dbReference type="GO" id="GO:0015074">
    <property type="term" value="P:DNA integration"/>
    <property type="evidence" value="ECO:0007669"/>
    <property type="project" value="UniProtKB-KW"/>
</dbReference>
<keyword evidence="4 6" id="KW-0238">DNA-binding</keyword>
<dbReference type="Pfam" id="PF02899">
    <property type="entry name" value="Phage_int_SAM_1"/>
    <property type="match status" value="1"/>
</dbReference>
<evidence type="ECO:0008006" key="11">
    <source>
        <dbReference type="Google" id="ProtNLM"/>
    </source>
</evidence>
<protein>
    <recommendedName>
        <fullName evidence="11">Recombinase</fullName>
    </recommendedName>
</protein>
<keyword evidence="5" id="KW-0233">DNA recombination</keyword>
<reference evidence="10" key="1">
    <citation type="submission" date="2017-04" db="EMBL/GenBank/DDBJ databases">
        <title>Function of individual gut microbiota members based on whole genome sequencing of pure cultures obtained from chicken caecum.</title>
        <authorList>
            <person name="Medvecky M."/>
            <person name="Cejkova D."/>
            <person name="Polansky O."/>
            <person name="Karasova D."/>
            <person name="Kubasova T."/>
            <person name="Cizek A."/>
            <person name="Rychlik I."/>
        </authorList>
    </citation>
    <scope>NUCLEOTIDE SEQUENCE [LARGE SCALE GENOMIC DNA]</scope>
    <source>
        <strain evidence="10">An180</strain>
    </source>
</reference>
<dbReference type="Pfam" id="PF00589">
    <property type="entry name" value="Phage_integrase"/>
    <property type="match status" value="1"/>
</dbReference>
<dbReference type="InterPro" id="IPR011010">
    <property type="entry name" value="DNA_brk_join_enz"/>
</dbReference>
<dbReference type="InterPro" id="IPR044068">
    <property type="entry name" value="CB"/>
</dbReference>
<dbReference type="GO" id="GO:0003677">
    <property type="term" value="F:DNA binding"/>
    <property type="evidence" value="ECO:0007669"/>
    <property type="project" value="UniProtKB-UniRule"/>
</dbReference>
<dbReference type="InterPro" id="IPR013762">
    <property type="entry name" value="Integrase-like_cat_sf"/>
</dbReference>
<dbReference type="InterPro" id="IPR050090">
    <property type="entry name" value="Tyrosine_recombinase_XerCD"/>
</dbReference>
<dbReference type="GO" id="GO:0006310">
    <property type="term" value="P:DNA recombination"/>
    <property type="evidence" value="ECO:0007669"/>
    <property type="project" value="UniProtKB-KW"/>
</dbReference>
<dbReference type="Gene3D" id="1.10.150.130">
    <property type="match status" value="1"/>
</dbReference>
<dbReference type="PROSITE" id="PS51900">
    <property type="entry name" value="CB"/>
    <property type="match status" value="1"/>
</dbReference>
<evidence type="ECO:0000256" key="4">
    <source>
        <dbReference type="ARBA" id="ARBA00023125"/>
    </source>
</evidence>
<evidence type="ECO:0000256" key="5">
    <source>
        <dbReference type="ARBA" id="ARBA00023172"/>
    </source>
</evidence>
<comment type="caution">
    <text evidence="9">The sequence shown here is derived from an EMBL/GenBank/DDBJ whole genome shotgun (WGS) entry which is preliminary data.</text>
</comment>
<evidence type="ECO:0000256" key="1">
    <source>
        <dbReference type="ARBA" id="ARBA00003283"/>
    </source>
</evidence>
<comment type="similarity">
    <text evidence="2">Belongs to the 'phage' integrase family.</text>
</comment>
<dbReference type="SUPFAM" id="SSF56349">
    <property type="entry name" value="DNA breaking-rejoining enzymes"/>
    <property type="match status" value="1"/>
</dbReference>
<comment type="function">
    <text evidence="1">Site-specific tyrosine recombinase, which acts by catalyzing the cutting and rejoining of the recombining DNA molecules.</text>
</comment>
<dbReference type="InterPro" id="IPR002104">
    <property type="entry name" value="Integrase_catalytic"/>
</dbReference>